<proteinExistence type="predicted"/>
<accession>A0AAV5UYY3</accession>
<dbReference type="Proteomes" id="UP001432322">
    <property type="component" value="Unassembled WGS sequence"/>
</dbReference>
<organism evidence="2 3">
    <name type="scientific">Pristionchus fissidentatus</name>
    <dbReference type="NCBI Taxonomy" id="1538716"/>
    <lineage>
        <taxon>Eukaryota</taxon>
        <taxon>Metazoa</taxon>
        <taxon>Ecdysozoa</taxon>
        <taxon>Nematoda</taxon>
        <taxon>Chromadorea</taxon>
        <taxon>Rhabditida</taxon>
        <taxon>Rhabditina</taxon>
        <taxon>Diplogasteromorpha</taxon>
        <taxon>Diplogasteroidea</taxon>
        <taxon>Neodiplogasteridae</taxon>
        <taxon>Pristionchus</taxon>
    </lineage>
</organism>
<comment type="caution">
    <text evidence="2">The sequence shown here is derived from an EMBL/GenBank/DDBJ whole genome shotgun (WGS) entry which is preliminary data.</text>
</comment>
<sequence length="60" mass="6423">IPAAPIFGAISSALRGESTLTVDQFYAYRNTLFLNVILAVGGAFLTGAVVIRFYERDANA</sequence>
<feature type="non-terminal residue" evidence="2">
    <location>
        <position position="60"/>
    </location>
</feature>
<evidence type="ECO:0000313" key="2">
    <source>
        <dbReference type="EMBL" id="GMT11706.1"/>
    </source>
</evidence>
<protein>
    <submittedName>
        <fullName evidence="2">Uncharacterized protein</fullName>
    </submittedName>
</protein>
<feature type="transmembrane region" description="Helical" evidence="1">
    <location>
        <begin position="32"/>
        <end position="54"/>
    </location>
</feature>
<feature type="non-terminal residue" evidence="2">
    <location>
        <position position="1"/>
    </location>
</feature>
<evidence type="ECO:0000313" key="3">
    <source>
        <dbReference type="Proteomes" id="UP001432322"/>
    </source>
</evidence>
<keyword evidence="1" id="KW-1133">Transmembrane helix</keyword>
<keyword evidence="3" id="KW-1185">Reference proteome</keyword>
<gene>
    <name evidence="2" type="ORF">PFISCL1PPCAC_3003</name>
</gene>
<dbReference type="EMBL" id="BTSY01000001">
    <property type="protein sequence ID" value="GMT11706.1"/>
    <property type="molecule type" value="Genomic_DNA"/>
</dbReference>
<reference evidence="2" key="1">
    <citation type="submission" date="2023-10" db="EMBL/GenBank/DDBJ databases">
        <title>Genome assembly of Pristionchus species.</title>
        <authorList>
            <person name="Yoshida K."/>
            <person name="Sommer R.J."/>
        </authorList>
    </citation>
    <scope>NUCLEOTIDE SEQUENCE</scope>
    <source>
        <strain evidence="2">RS5133</strain>
    </source>
</reference>
<dbReference type="AlphaFoldDB" id="A0AAV5UYY3"/>
<keyword evidence="1" id="KW-0472">Membrane</keyword>
<keyword evidence="1" id="KW-0812">Transmembrane</keyword>
<name>A0AAV5UYY3_9BILA</name>
<evidence type="ECO:0000256" key="1">
    <source>
        <dbReference type="SAM" id="Phobius"/>
    </source>
</evidence>